<dbReference type="InterPro" id="IPR027363">
    <property type="entry name" value="M1Pi_N"/>
</dbReference>
<feature type="active site" description="Proton donor" evidence="5">
    <location>
        <position position="247"/>
    </location>
</feature>
<dbReference type="UniPathway" id="UPA00904">
    <property type="reaction ID" value="UER00874"/>
</dbReference>
<evidence type="ECO:0000256" key="5">
    <source>
        <dbReference type="HAMAP-Rule" id="MF_01678"/>
    </source>
</evidence>
<accession>S9QU91</accession>
<dbReference type="InterPro" id="IPR011559">
    <property type="entry name" value="Initiation_fac_2B_a/b/d"/>
</dbReference>
<dbReference type="InterPro" id="IPR042529">
    <property type="entry name" value="IF_2B-like_C"/>
</dbReference>
<evidence type="ECO:0000313" key="7">
    <source>
        <dbReference type="Proteomes" id="UP000015346"/>
    </source>
</evidence>
<protein>
    <recommendedName>
        <fullName evidence="5">Methylthioribose-1-phosphate isomerase</fullName>
        <shortName evidence="5">M1Pi</shortName>
        <shortName evidence="5">MTR-1-P isomerase</shortName>
        <ecNumber evidence="5">5.3.1.23</ecNumber>
    </recommendedName>
    <alternativeName>
        <fullName evidence="5">S-methyl-5-thioribose-1-phosphate isomerase</fullName>
    </alternativeName>
</protein>
<dbReference type="Gene3D" id="1.20.120.420">
    <property type="entry name" value="translation initiation factor eif-2b, domain 1"/>
    <property type="match status" value="1"/>
</dbReference>
<feature type="binding site" evidence="5">
    <location>
        <position position="206"/>
    </location>
    <ligand>
        <name>substrate</name>
    </ligand>
</feature>
<comment type="similarity">
    <text evidence="5">Belongs to the EIF-2B alpha/beta/delta subunits family. MtnA subfamily.</text>
</comment>
<comment type="function">
    <text evidence="4">Catalyzes the interconversion of methylthioribose-1-phosphate (MTR-1-P) into methylthioribulose-1-phosphate (MTRu-1-P). Also catalyzes the interconversion of 5-deoxyribose 1-phosphate and 5-deoxyribulose 1-phosphate. Part of a bifunctional DHAP-shunt salvage pathway for SAM by-products.</text>
</comment>
<dbReference type="InterPro" id="IPR000649">
    <property type="entry name" value="IF-2B-related"/>
</dbReference>
<dbReference type="NCBIfam" id="TIGR00524">
    <property type="entry name" value="eIF-2B_rel"/>
    <property type="match status" value="1"/>
</dbReference>
<comment type="pathway">
    <text evidence="5">Amino-acid biosynthesis; L-methionine biosynthesis via salvage pathway; L-methionine from S-methyl-5-thio-alpha-D-ribose 1-phosphate: step 1/6.</text>
</comment>
<dbReference type="InterPro" id="IPR037171">
    <property type="entry name" value="NagB/RpiA_transferase-like"/>
</dbReference>
<dbReference type="NCBIfam" id="TIGR00512">
    <property type="entry name" value="salvage_mtnA"/>
    <property type="match status" value="1"/>
</dbReference>
<dbReference type="Proteomes" id="UP000015346">
    <property type="component" value="Unassembled WGS sequence"/>
</dbReference>
<feature type="site" description="Transition state stabilizer" evidence="5">
    <location>
        <position position="167"/>
    </location>
</feature>
<dbReference type="FunFam" id="3.40.50.10470:FF:000006">
    <property type="entry name" value="Methylthioribose-1-phosphate isomerase"/>
    <property type="match status" value="1"/>
</dbReference>
<comment type="catalytic activity">
    <reaction evidence="2">
        <text>5-deoxy-alpha-D-ribose 1-phosphate = 5-deoxy-D-ribulose 1-phosphate</text>
        <dbReference type="Rhea" id="RHEA:61296"/>
        <dbReference type="ChEBI" id="CHEBI:58749"/>
        <dbReference type="ChEBI" id="CHEBI:144504"/>
    </reaction>
    <physiologicalReaction direction="left-to-right" evidence="2">
        <dbReference type="Rhea" id="RHEA:61297"/>
    </physiologicalReaction>
</comment>
<evidence type="ECO:0000313" key="6">
    <source>
        <dbReference type="EMBL" id="EPX83157.1"/>
    </source>
</evidence>
<sequence>MKIGGKPYRSIWREADGSRWGLVKVIDQRWLPHELRIEALRDRATFATAIRDMWVRGAPLIGATAAYGMAVQMAEDPSDASLDETWELLHATRPTAINLRWALDDLRDRLRPLPEAERAAAAYARADAICEEDVEINRRIGEHGLRLIREIAARKPPGEPVRILTHCNAGWPATVDWGTATAPIYQAVEAGIPVHVFVDETRPRNQGAQLTAWELNSHGIPHDLIVDNAGGHLMQHGLVDIVIVGTDRTTANGDVCNKIGTYLKALAARANNVPFYVALPSPTIDWTVRDGLKEIPIEERPAAEVTHVQGRDAEGRIVTVQISPDGTGARNPAFDVTPAHLVTGLITERGICAASAEALAAMFPERAGASQR</sequence>
<keyword evidence="5" id="KW-0028">Amino-acid biosynthesis</keyword>
<dbReference type="HOGENOM" id="CLU_016218_1_2_5"/>
<dbReference type="InterPro" id="IPR005251">
    <property type="entry name" value="IF-M1Pi"/>
</dbReference>
<dbReference type="STRING" id="1123069.ruthe_02774"/>
<dbReference type="GO" id="GO:0019509">
    <property type="term" value="P:L-methionine salvage from methylthioadenosine"/>
    <property type="evidence" value="ECO:0007669"/>
    <property type="project" value="UniProtKB-UniRule"/>
</dbReference>
<dbReference type="PATRIC" id="fig|1123069.3.peg.2751"/>
<keyword evidence="7" id="KW-1185">Reference proteome</keyword>
<dbReference type="SUPFAM" id="SSF100950">
    <property type="entry name" value="NagB/RpiA/CoA transferase-like"/>
    <property type="match status" value="1"/>
</dbReference>
<dbReference type="Pfam" id="PF01008">
    <property type="entry name" value="IF-2B"/>
    <property type="match status" value="1"/>
</dbReference>
<feature type="binding site" evidence="5">
    <location>
        <position position="93"/>
    </location>
    <ligand>
        <name>substrate</name>
    </ligand>
</feature>
<dbReference type="HAMAP" id="MF_01678">
    <property type="entry name" value="Salvage_MtnA"/>
    <property type="match status" value="1"/>
</dbReference>
<evidence type="ECO:0000256" key="1">
    <source>
        <dbReference type="ARBA" id="ARBA00023235"/>
    </source>
</evidence>
<dbReference type="NCBIfam" id="NF004326">
    <property type="entry name" value="PRK05720.1"/>
    <property type="match status" value="1"/>
</dbReference>
<dbReference type="PANTHER" id="PTHR43475:SF1">
    <property type="entry name" value="METHYLTHIORIBOSE-1-PHOSPHATE ISOMERASE"/>
    <property type="match status" value="1"/>
</dbReference>
<dbReference type="AlphaFoldDB" id="S9QU91"/>
<dbReference type="GO" id="GO:0046523">
    <property type="term" value="F:S-methyl-5-thioribose-1-phosphate isomerase activity"/>
    <property type="evidence" value="ECO:0007669"/>
    <property type="project" value="UniProtKB-UniRule"/>
</dbReference>
<dbReference type="Gene3D" id="3.40.50.10470">
    <property type="entry name" value="Translation initiation factor eif-2b, domain 2"/>
    <property type="match status" value="1"/>
</dbReference>
<comment type="catalytic activity">
    <reaction evidence="3">
        <text>5-(methylsulfanyl)-alpha-D-ribose 1-phosphate = 5-(methylsulfanyl)-D-ribulose 1-phosphate</text>
        <dbReference type="Rhea" id="RHEA:19989"/>
        <dbReference type="ChEBI" id="CHEBI:58533"/>
        <dbReference type="ChEBI" id="CHEBI:58548"/>
        <dbReference type="EC" id="5.3.1.23"/>
    </reaction>
    <physiologicalReaction direction="left-to-right" evidence="3">
        <dbReference type="Rhea" id="RHEA:19990"/>
    </physiologicalReaction>
</comment>
<evidence type="ECO:0000256" key="3">
    <source>
        <dbReference type="ARBA" id="ARBA00051169"/>
    </source>
</evidence>
<dbReference type="OrthoDB" id="9803436at2"/>
<dbReference type="PANTHER" id="PTHR43475">
    <property type="entry name" value="METHYLTHIORIBOSE-1-PHOSPHATE ISOMERASE"/>
    <property type="match status" value="1"/>
</dbReference>
<organism evidence="6 7">
    <name type="scientific">Rubellimicrobium thermophilum DSM 16684</name>
    <dbReference type="NCBI Taxonomy" id="1123069"/>
    <lineage>
        <taxon>Bacteria</taxon>
        <taxon>Pseudomonadati</taxon>
        <taxon>Pseudomonadota</taxon>
        <taxon>Alphaproteobacteria</taxon>
        <taxon>Rhodobacterales</taxon>
        <taxon>Roseobacteraceae</taxon>
        <taxon>Rubellimicrobium</taxon>
    </lineage>
</organism>
<proteinExistence type="inferred from homology"/>
<gene>
    <name evidence="5" type="primary">mtnA</name>
    <name evidence="6" type="ORF">ruthe_02774</name>
</gene>
<comment type="caution">
    <text evidence="6">The sequence shown here is derived from an EMBL/GenBank/DDBJ whole genome shotgun (WGS) entry which is preliminary data.</text>
</comment>
<feature type="binding site" evidence="5">
    <location>
        <begin position="56"/>
        <end position="58"/>
    </location>
    <ligand>
        <name>substrate</name>
    </ligand>
</feature>
<name>S9QU91_9RHOB</name>
<dbReference type="EMBL" id="AOLV01000033">
    <property type="protein sequence ID" value="EPX83157.1"/>
    <property type="molecule type" value="Genomic_DNA"/>
</dbReference>
<evidence type="ECO:0000256" key="4">
    <source>
        <dbReference type="ARBA" id="ARBA00058145"/>
    </source>
</evidence>
<keyword evidence="1 5" id="KW-0413">Isomerase</keyword>
<evidence type="ECO:0000256" key="2">
    <source>
        <dbReference type="ARBA" id="ARBA00050906"/>
    </source>
</evidence>
<dbReference type="RefSeq" id="WP_021098846.1">
    <property type="nucleotide sequence ID" value="NZ_KE557324.1"/>
</dbReference>
<feature type="binding site" evidence="5">
    <location>
        <begin position="257"/>
        <end position="258"/>
    </location>
    <ligand>
        <name>substrate</name>
    </ligand>
</feature>
<dbReference type="EC" id="5.3.1.23" evidence="5"/>
<keyword evidence="5" id="KW-0486">Methionine biosynthesis</keyword>
<reference evidence="6 7" key="1">
    <citation type="journal article" date="2013" name="Stand. Genomic Sci.">
        <title>Genome sequence of the reddish-pigmented Rubellimicrobium thermophilum type strain (DSM 16684(T)), a member of the Roseobacter clade.</title>
        <authorList>
            <person name="Fiebig A."/>
            <person name="Riedel T."/>
            <person name="Gronow S."/>
            <person name="Petersen J."/>
            <person name="Klenk H.P."/>
            <person name="Goker M."/>
        </authorList>
    </citation>
    <scope>NUCLEOTIDE SEQUENCE [LARGE SCALE GENOMIC DNA]</scope>
    <source>
        <strain evidence="6 7">DSM 16684</strain>
    </source>
</reference>